<keyword evidence="3" id="KW-1185">Reference proteome</keyword>
<gene>
    <name evidence="2" type="ORF">PAM7066_03108</name>
</gene>
<evidence type="ECO:0000313" key="2">
    <source>
        <dbReference type="EMBL" id="SLN62485.1"/>
    </source>
</evidence>
<dbReference type="Proteomes" id="UP000193870">
    <property type="component" value="Unassembled WGS sequence"/>
</dbReference>
<dbReference type="RefSeq" id="WP_175484691.1">
    <property type="nucleotide sequence ID" value="NZ_FOPF01000011.1"/>
</dbReference>
<feature type="region of interest" description="Disordered" evidence="1">
    <location>
        <begin position="89"/>
        <end position="111"/>
    </location>
</feature>
<protein>
    <submittedName>
        <fullName evidence="2">Uncharacterized protein</fullName>
    </submittedName>
</protein>
<name>A0A1Y5THZ8_9RHOB</name>
<sequence>MNDHWFSNPTQIYYACRALARGHTLNHMDVIRGVRGWRLGAIVHTLRSNYGWPILTEYRGPERIGHYYLAKTCDPAKLDYPPSARGLVMELETPHRDDPDNSSNGTGGLDG</sequence>
<evidence type="ECO:0000256" key="1">
    <source>
        <dbReference type="SAM" id="MobiDB-lite"/>
    </source>
</evidence>
<dbReference type="AlphaFoldDB" id="A0A1Y5THZ8"/>
<proteinExistence type="predicted"/>
<evidence type="ECO:0000313" key="3">
    <source>
        <dbReference type="Proteomes" id="UP000193870"/>
    </source>
</evidence>
<reference evidence="2 3" key="1">
    <citation type="submission" date="2017-03" db="EMBL/GenBank/DDBJ databases">
        <authorList>
            <person name="Afonso C.L."/>
            <person name="Miller P.J."/>
            <person name="Scott M.A."/>
            <person name="Spackman E."/>
            <person name="Goraichik I."/>
            <person name="Dimitrov K.M."/>
            <person name="Suarez D.L."/>
            <person name="Swayne D.E."/>
        </authorList>
    </citation>
    <scope>NUCLEOTIDE SEQUENCE [LARGE SCALE GENOMIC DNA]</scope>
    <source>
        <strain evidence="2 3">CECT 7066</strain>
    </source>
</reference>
<organism evidence="2 3">
    <name type="scientific">Palleronia marisminoris</name>
    <dbReference type="NCBI Taxonomy" id="315423"/>
    <lineage>
        <taxon>Bacteria</taxon>
        <taxon>Pseudomonadati</taxon>
        <taxon>Pseudomonadota</taxon>
        <taxon>Alphaproteobacteria</taxon>
        <taxon>Rhodobacterales</taxon>
        <taxon>Roseobacteraceae</taxon>
        <taxon>Palleronia</taxon>
    </lineage>
</organism>
<dbReference type="STRING" id="315423.SAMN04488020_11133"/>
<dbReference type="EMBL" id="FWFV01000010">
    <property type="protein sequence ID" value="SLN62485.1"/>
    <property type="molecule type" value="Genomic_DNA"/>
</dbReference>
<accession>A0A1Y5THZ8</accession>